<dbReference type="GO" id="GO:0009228">
    <property type="term" value="P:thiamine biosynthetic process"/>
    <property type="evidence" value="ECO:0007669"/>
    <property type="project" value="UniProtKB-KW"/>
</dbReference>
<dbReference type="Gene3D" id="3.90.650.10">
    <property type="entry name" value="PurM-like C-terminal domain"/>
    <property type="match status" value="1"/>
</dbReference>
<comment type="caution">
    <text evidence="5">The sequence shown here is derived from an EMBL/GenBank/DDBJ whole genome shotgun (WGS) entry which is preliminary data.</text>
</comment>
<comment type="miscellaneous">
    <text evidence="2">Reaction mechanism of ThiL seems to utilize a direct, inline transfer of the gamma-phosphate of ATP to TMP rather than a phosphorylated enzyme intermediate.</text>
</comment>
<sequence length="343" mass="36922">MARRSDAFNPEGRAPADGEFARIGRWLLPLADDLPGLGDLVPRTLIDNGDDALAVRPAEPLVISMDMAVAGTHFPAAAAVADAAVKALRAALSDLAAMGARPWFYTLGLVLPDGLSDADWQALHDTLRAENRHWQVRCLGGDLTRGPGLVFSVQVHGLSERPLTRCDARAGEDLWVTGTLGGSAGGLAGLQGERPLLPTLQDAFYRPALPLTFMQAANPLLSAAIDISDGLVSDLQHLLSASALSAELLLDEVPVNPDLLHHDTRAEALDRALYGGEDYQVLFTAPPEHSTRLQTLAQHQAQPISRIGRLRANEPDQPRQLTARWQGRPFSLRTSNTGYDHFA</sequence>
<keyword evidence="2" id="KW-0547">Nucleotide-binding</keyword>
<dbReference type="SUPFAM" id="SSF56042">
    <property type="entry name" value="PurM C-terminal domain-like"/>
    <property type="match status" value="1"/>
</dbReference>
<evidence type="ECO:0000313" key="5">
    <source>
        <dbReference type="EMBL" id="TGG90374.1"/>
    </source>
</evidence>
<keyword evidence="6" id="KW-1185">Reference proteome</keyword>
<dbReference type="PANTHER" id="PTHR30270">
    <property type="entry name" value="THIAMINE-MONOPHOSPHATE KINASE"/>
    <property type="match status" value="1"/>
</dbReference>
<feature type="binding site" evidence="2">
    <location>
        <position position="226"/>
    </location>
    <ligand>
        <name>Mg(2+)</name>
        <dbReference type="ChEBI" id="CHEBI:18420"/>
        <label>3</label>
    </ligand>
</feature>
<comment type="caution">
    <text evidence="2">Lacks conserved residue(s) required for the propagation of feature annotation.</text>
</comment>
<gene>
    <name evidence="2 5" type="primary">thiL</name>
    <name evidence="5" type="ORF">E4656_18400</name>
</gene>
<dbReference type="AlphaFoldDB" id="A0A4Z0WAL8"/>
<evidence type="ECO:0000259" key="3">
    <source>
        <dbReference type="Pfam" id="PF00586"/>
    </source>
</evidence>
<comment type="pathway">
    <text evidence="2">Cofactor biosynthesis; thiamine diphosphate biosynthesis; thiamine diphosphate from thiamine phosphate: step 1/1.</text>
</comment>
<keyword evidence="2" id="KW-0067">ATP-binding</keyword>
<evidence type="ECO:0000256" key="2">
    <source>
        <dbReference type="HAMAP-Rule" id="MF_02128"/>
    </source>
</evidence>
<evidence type="ECO:0000313" key="6">
    <source>
        <dbReference type="Proteomes" id="UP000297475"/>
    </source>
</evidence>
<keyword evidence="1 2" id="KW-0784">Thiamine biosynthesis</keyword>
<feature type="binding site" evidence="2">
    <location>
        <position position="339"/>
    </location>
    <ligand>
        <name>substrate</name>
    </ligand>
</feature>
<dbReference type="InterPro" id="IPR036921">
    <property type="entry name" value="PurM-like_N_sf"/>
</dbReference>
<keyword evidence="2 5" id="KW-0808">Transferase</keyword>
<feature type="binding site" evidence="2">
    <location>
        <position position="142"/>
    </location>
    <ligand>
        <name>Mg(2+)</name>
        <dbReference type="ChEBI" id="CHEBI:18420"/>
        <label>1</label>
    </ligand>
</feature>
<dbReference type="EMBL" id="SRMF01000013">
    <property type="protein sequence ID" value="TGG90374.1"/>
    <property type="molecule type" value="Genomic_DNA"/>
</dbReference>
<dbReference type="CDD" id="cd02194">
    <property type="entry name" value="ThiL"/>
    <property type="match status" value="1"/>
</dbReference>
<reference evidence="5 6" key="1">
    <citation type="submission" date="2019-04" db="EMBL/GenBank/DDBJ databases">
        <title>Natronospirillum operosus gen. nov., sp. nov., a haloalkaliphilic satellite isolated from decaying biomass of laboratory culture of cyanobacterium Geitlerinema sp. and proposal of Natronospirillaceae fam. nov. and Saccharospirillaceae fam. nov.</title>
        <authorList>
            <person name="Kevbrin V."/>
            <person name="Boltyanskaya Y."/>
            <person name="Koziaeva V."/>
            <person name="Grouzdev D.S."/>
            <person name="Park M."/>
            <person name="Cho J."/>
        </authorList>
    </citation>
    <scope>NUCLEOTIDE SEQUENCE [LARGE SCALE GENOMIC DNA]</scope>
    <source>
        <strain evidence="5 6">G-116</strain>
    </source>
</reference>
<dbReference type="RefSeq" id="WP_135484789.1">
    <property type="nucleotide sequence ID" value="NZ_SRMF01000013.1"/>
</dbReference>
<dbReference type="GO" id="GO:0005524">
    <property type="term" value="F:ATP binding"/>
    <property type="evidence" value="ECO:0007669"/>
    <property type="project" value="UniProtKB-UniRule"/>
</dbReference>
<dbReference type="HAMAP" id="MF_02128">
    <property type="entry name" value="TMP_kinase"/>
    <property type="match status" value="1"/>
</dbReference>
<feature type="domain" description="PurM-like N-terminal" evidence="3">
    <location>
        <begin position="49"/>
        <end position="158"/>
    </location>
</feature>
<keyword evidence="2 5" id="KW-0418">Kinase</keyword>
<feature type="binding site" evidence="2">
    <location>
        <position position="66"/>
    </location>
    <ligand>
        <name>Mg(2+)</name>
        <dbReference type="ChEBI" id="CHEBI:18420"/>
        <label>2</label>
    </ligand>
</feature>
<comment type="similarity">
    <text evidence="2">Belongs to the thiamine-monophosphate kinase family.</text>
</comment>
<proteinExistence type="inferred from homology"/>
<keyword evidence="2" id="KW-0460">Magnesium</keyword>
<dbReference type="Proteomes" id="UP000297475">
    <property type="component" value="Unassembled WGS sequence"/>
</dbReference>
<feature type="binding site" evidence="2">
    <location>
        <position position="66"/>
    </location>
    <ligand>
        <name>Mg(2+)</name>
        <dbReference type="ChEBI" id="CHEBI:18420"/>
        <label>1</label>
    </ligand>
</feature>
<dbReference type="InterPro" id="IPR010918">
    <property type="entry name" value="PurM-like_C_dom"/>
</dbReference>
<comment type="function">
    <text evidence="2">Catalyzes the ATP-dependent phosphorylation of thiamine-monophosphate (TMP) to form thiamine-pyrophosphate (TPP), the active form of vitamin B1.</text>
</comment>
<dbReference type="GO" id="GO:0000287">
    <property type="term" value="F:magnesium ion binding"/>
    <property type="evidence" value="ECO:0007669"/>
    <property type="project" value="UniProtKB-UniRule"/>
</dbReference>
<dbReference type="Pfam" id="PF02769">
    <property type="entry name" value="AIRS_C"/>
    <property type="match status" value="1"/>
</dbReference>
<dbReference type="GO" id="GO:0009030">
    <property type="term" value="F:thiamine-phosphate kinase activity"/>
    <property type="evidence" value="ECO:0007669"/>
    <property type="project" value="UniProtKB-UniRule"/>
</dbReference>
<evidence type="ECO:0000259" key="4">
    <source>
        <dbReference type="Pfam" id="PF02769"/>
    </source>
</evidence>
<feature type="binding site" evidence="2">
    <location>
        <begin position="141"/>
        <end position="142"/>
    </location>
    <ligand>
        <name>ATP</name>
        <dbReference type="ChEBI" id="CHEBI:30616"/>
    </ligand>
</feature>
<dbReference type="InterPro" id="IPR006283">
    <property type="entry name" value="ThiL-like"/>
</dbReference>
<feature type="binding site" evidence="2">
    <location>
        <position position="229"/>
    </location>
    <ligand>
        <name>Mg(2+)</name>
        <dbReference type="ChEBI" id="CHEBI:18420"/>
        <label>5</label>
    </ligand>
</feature>
<dbReference type="OrthoDB" id="9802811at2"/>
<feature type="binding site" evidence="2">
    <location>
        <position position="64"/>
    </location>
    <ligand>
        <name>Mg(2+)</name>
        <dbReference type="ChEBI" id="CHEBI:18420"/>
        <label>4</label>
    </ligand>
</feature>
<evidence type="ECO:0000256" key="1">
    <source>
        <dbReference type="ARBA" id="ARBA00022977"/>
    </source>
</evidence>
<dbReference type="SUPFAM" id="SSF55326">
    <property type="entry name" value="PurM N-terminal domain-like"/>
    <property type="match status" value="1"/>
</dbReference>
<dbReference type="PANTHER" id="PTHR30270:SF0">
    <property type="entry name" value="THIAMINE-MONOPHOSPHATE KINASE"/>
    <property type="match status" value="1"/>
</dbReference>
<feature type="domain" description="PurM-like C-terminal" evidence="4">
    <location>
        <begin position="170"/>
        <end position="312"/>
    </location>
</feature>
<protein>
    <recommendedName>
        <fullName evidence="2">Thiamine-monophosphate kinase</fullName>
        <shortName evidence="2">TMP kinase</shortName>
        <shortName evidence="2">Thiamine-phosphate kinase</shortName>
        <ecNumber evidence="2">2.7.4.16</ecNumber>
    </recommendedName>
</protein>
<dbReference type="GO" id="GO:0009229">
    <property type="term" value="P:thiamine diphosphate biosynthetic process"/>
    <property type="evidence" value="ECO:0007669"/>
    <property type="project" value="UniProtKB-UniRule"/>
</dbReference>
<dbReference type="Gene3D" id="3.30.1330.10">
    <property type="entry name" value="PurM-like, N-terminal domain"/>
    <property type="match status" value="1"/>
</dbReference>
<feature type="binding site" evidence="2">
    <location>
        <position position="165"/>
    </location>
    <ligand>
        <name>ATP</name>
        <dbReference type="ChEBI" id="CHEBI:30616"/>
    </ligand>
</feature>
<comment type="catalytic activity">
    <reaction evidence="2">
        <text>thiamine phosphate + ATP = thiamine diphosphate + ADP</text>
        <dbReference type="Rhea" id="RHEA:15913"/>
        <dbReference type="ChEBI" id="CHEBI:30616"/>
        <dbReference type="ChEBI" id="CHEBI:37575"/>
        <dbReference type="ChEBI" id="CHEBI:58937"/>
        <dbReference type="ChEBI" id="CHEBI:456216"/>
        <dbReference type="EC" id="2.7.4.16"/>
    </reaction>
</comment>
<dbReference type="InterPro" id="IPR036676">
    <property type="entry name" value="PurM-like_C_sf"/>
</dbReference>
<keyword evidence="2" id="KW-0479">Metal-binding</keyword>
<dbReference type="NCBIfam" id="TIGR01379">
    <property type="entry name" value="thiL"/>
    <property type="match status" value="1"/>
</dbReference>
<feature type="binding site" evidence="2">
    <location>
        <position position="73"/>
    </location>
    <ligand>
        <name>substrate</name>
    </ligand>
</feature>
<feature type="binding site" evidence="2">
    <location>
        <position position="51"/>
    </location>
    <ligand>
        <name>Mg(2+)</name>
        <dbReference type="ChEBI" id="CHEBI:18420"/>
        <label>3</label>
    </ligand>
</feature>
<feature type="binding site" evidence="2">
    <location>
        <position position="51"/>
    </location>
    <ligand>
        <name>Mg(2+)</name>
        <dbReference type="ChEBI" id="CHEBI:18420"/>
        <label>4</label>
    </ligand>
</feature>
<feature type="binding site" evidence="2">
    <location>
        <position position="94"/>
    </location>
    <ligand>
        <name>Mg(2+)</name>
        <dbReference type="ChEBI" id="CHEBI:18420"/>
        <label>3</label>
    </ligand>
</feature>
<dbReference type="UniPathway" id="UPA00060">
    <property type="reaction ID" value="UER00142"/>
</dbReference>
<name>A0A4Z0WAL8_9GAMM</name>
<feature type="binding site" evidence="2">
    <location>
        <position position="94"/>
    </location>
    <ligand>
        <name>Mg(2+)</name>
        <dbReference type="ChEBI" id="CHEBI:18420"/>
        <label>2</label>
    </ligand>
</feature>
<feature type="binding site" evidence="2">
    <location>
        <position position="94"/>
    </location>
    <ligand>
        <name>Mg(2+)</name>
        <dbReference type="ChEBI" id="CHEBI:18420"/>
        <label>4</label>
    </ligand>
</feature>
<dbReference type="EC" id="2.7.4.16" evidence="2"/>
<feature type="binding site" evidence="2">
    <location>
        <position position="228"/>
    </location>
    <ligand>
        <name>ATP</name>
        <dbReference type="ChEBI" id="CHEBI:30616"/>
    </ligand>
</feature>
<dbReference type="Pfam" id="PF00586">
    <property type="entry name" value="AIRS"/>
    <property type="match status" value="1"/>
</dbReference>
<feature type="binding site" evidence="2">
    <location>
        <position position="277"/>
    </location>
    <ligand>
        <name>substrate</name>
    </ligand>
</feature>
<dbReference type="InterPro" id="IPR016188">
    <property type="entry name" value="PurM-like_N"/>
</dbReference>
<organism evidence="5 6">
    <name type="scientific">Natronospirillum operosum</name>
    <dbReference type="NCBI Taxonomy" id="2759953"/>
    <lineage>
        <taxon>Bacteria</taxon>
        <taxon>Pseudomonadati</taxon>
        <taxon>Pseudomonadota</taxon>
        <taxon>Gammaproteobacteria</taxon>
        <taxon>Oceanospirillales</taxon>
        <taxon>Natronospirillaceae</taxon>
        <taxon>Natronospirillum</taxon>
    </lineage>
</organism>
<accession>A0A4Z0WAL8</accession>